<dbReference type="EMBL" id="CP003614">
    <property type="protein sequence ID" value="AFZ09961.1"/>
    <property type="molecule type" value="Genomic_DNA"/>
</dbReference>
<reference evidence="1 2" key="1">
    <citation type="submission" date="2012-05" db="EMBL/GenBank/DDBJ databases">
        <title>Finished chromosome of genome of Oscillatoria sp. PCC 7112.</title>
        <authorList>
            <consortium name="US DOE Joint Genome Institute"/>
            <person name="Gugger M."/>
            <person name="Coursin T."/>
            <person name="Rippka R."/>
            <person name="Tandeau De Marsac N."/>
            <person name="Huntemann M."/>
            <person name="Wei C.-L."/>
            <person name="Han J."/>
            <person name="Detter J.C."/>
            <person name="Han C."/>
            <person name="Tapia R."/>
            <person name="Davenport K."/>
            <person name="Daligault H."/>
            <person name="Erkkila T."/>
            <person name="Gu W."/>
            <person name="Munk A.C.C."/>
            <person name="Teshima H."/>
            <person name="Xu Y."/>
            <person name="Chain P."/>
            <person name="Chen A."/>
            <person name="Krypides N."/>
            <person name="Mavromatis K."/>
            <person name="Markowitz V."/>
            <person name="Szeto E."/>
            <person name="Ivanova N."/>
            <person name="Mikhailova N."/>
            <person name="Ovchinnikova G."/>
            <person name="Pagani I."/>
            <person name="Pati A."/>
            <person name="Goodwin L."/>
            <person name="Peters L."/>
            <person name="Pitluck S."/>
            <person name="Woyke T."/>
            <person name="Kerfeld C."/>
        </authorList>
    </citation>
    <scope>NUCLEOTIDE SEQUENCE [LARGE SCALE GENOMIC DNA]</scope>
    <source>
        <strain evidence="1 2">PCC 7112</strain>
    </source>
</reference>
<accession>K9VPT2</accession>
<organism evidence="1 2">
    <name type="scientific">Phormidium nigroviride PCC 7112</name>
    <dbReference type="NCBI Taxonomy" id="179408"/>
    <lineage>
        <taxon>Bacteria</taxon>
        <taxon>Bacillati</taxon>
        <taxon>Cyanobacteriota</taxon>
        <taxon>Cyanophyceae</taxon>
        <taxon>Oscillatoriophycideae</taxon>
        <taxon>Oscillatoriales</taxon>
        <taxon>Oscillatoriaceae</taxon>
        <taxon>Phormidium</taxon>
    </lineage>
</organism>
<protein>
    <submittedName>
        <fullName evidence="1">Uncharacterized protein</fullName>
    </submittedName>
</protein>
<proteinExistence type="predicted"/>
<dbReference type="HOGENOM" id="CLU_3293440_0_0_3"/>
<evidence type="ECO:0000313" key="2">
    <source>
        <dbReference type="Proteomes" id="UP000010478"/>
    </source>
</evidence>
<evidence type="ECO:0000313" key="1">
    <source>
        <dbReference type="EMBL" id="AFZ09961.1"/>
    </source>
</evidence>
<name>K9VPT2_9CYAN</name>
<keyword evidence="2" id="KW-1185">Reference proteome</keyword>
<dbReference type="Proteomes" id="UP000010478">
    <property type="component" value="Chromosome"/>
</dbReference>
<dbReference type="AlphaFoldDB" id="K9VPT2"/>
<gene>
    <name evidence="1" type="ORF">Osc7112_5750</name>
</gene>
<sequence length="40" mass="4332">MSELPVLGLFNHRALPWLAESLKNADIDNSSVKSSPGHIS</sequence>
<dbReference type="KEGG" id="oni:Osc7112_5750"/>